<organism evidence="1 2">
    <name type="scientific">Frigoriglobus tundricola</name>
    <dbReference type="NCBI Taxonomy" id="2774151"/>
    <lineage>
        <taxon>Bacteria</taxon>
        <taxon>Pseudomonadati</taxon>
        <taxon>Planctomycetota</taxon>
        <taxon>Planctomycetia</taxon>
        <taxon>Gemmatales</taxon>
        <taxon>Gemmataceae</taxon>
        <taxon>Frigoriglobus</taxon>
    </lineage>
</organism>
<evidence type="ECO:0000313" key="2">
    <source>
        <dbReference type="Proteomes" id="UP000503447"/>
    </source>
</evidence>
<dbReference type="EMBL" id="CP053452">
    <property type="protein sequence ID" value="QJW98414.1"/>
    <property type="molecule type" value="Genomic_DNA"/>
</dbReference>
<evidence type="ECO:0000313" key="1">
    <source>
        <dbReference type="EMBL" id="QJW98414.1"/>
    </source>
</evidence>
<gene>
    <name evidence="1" type="ORF">FTUN_6004</name>
</gene>
<keyword evidence="2" id="KW-1185">Reference proteome</keyword>
<sequence>MKHNYDSALLRRFAAKFPLNGVEGRRLKHILIRIETTRRLATRSV</sequence>
<dbReference type="KEGG" id="ftj:FTUN_6004"/>
<name>A0A6M5YY26_9BACT</name>
<proteinExistence type="predicted"/>
<dbReference type="Proteomes" id="UP000503447">
    <property type="component" value="Chromosome"/>
</dbReference>
<dbReference type="AlphaFoldDB" id="A0A6M5YY26"/>
<reference evidence="2" key="1">
    <citation type="submission" date="2020-05" db="EMBL/GenBank/DDBJ databases">
        <title>Frigoriglobus tundricola gen. nov., sp. nov., a psychrotolerant cellulolytic planctomycete of the family Gemmataceae with two divergent copies of 16S rRNA gene.</title>
        <authorList>
            <person name="Kulichevskaya I.S."/>
            <person name="Ivanova A.A."/>
            <person name="Naumoff D.G."/>
            <person name="Beletsky A.V."/>
            <person name="Rijpstra W.I.C."/>
            <person name="Sinninghe Damste J.S."/>
            <person name="Mardanov A.V."/>
            <person name="Ravin N.V."/>
            <person name="Dedysh S.N."/>
        </authorList>
    </citation>
    <scope>NUCLEOTIDE SEQUENCE [LARGE SCALE GENOMIC DNA]</scope>
    <source>
        <strain evidence="2">PL17</strain>
    </source>
</reference>
<protein>
    <submittedName>
        <fullName evidence="1">Uncharacterized protein</fullName>
    </submittedName>
</protein>
<accession>A0A6M5YY26</accession>